<organism evidence="2">
    <name type="scientific">Acromyrmex echinatior</name>
    <name type="common">Panamanian leafcutter ant</name>
    <name type="synonym">Acromyrmex octospinosus echinatior</name>
    <dbReference type="NCBI Taxonomy" id="103372"/>
    <lineage>
        <taxon>Eukaryota</taxon>
        <taxon>Metazoa</taxon>
        <taxon>Ecdysozoa</taxon>
        <taxon>Arthropoda</taxon>
        <taxon>Hexapoda</taxon>
        <taxon>Insecta</taxon>
        <taxon>Pterygota</taxon>
        <taxon>Neoptera</taxon>
        <taxon>Endopterygota</taxon>
        <taxon>Hymenoptera</taxon>
        <taxon>Apocrita</taxon>
        <taxon>Aculeata</taxon>
        <taxon>Formicoidea</taxon>
        <taxon>Formicidae</taxon>
        <taxon>Myrmicinae</taxon>
        <taxon>Acromyrmex</taxon>
    </lineage>
</organism>
<dbReference type="InParanoid" id="F4WWL2"/>
<dbReference type="Proteomes" id="UP000007755">
    <property type="component" value="Unassembled WGS sequence"/>
</dbReference>
<keyword evidence="2" id="KW-1185">Reference proteome</keyword>
<dbReference type="AlphaFoldDB" id="F4WWL2"/>
<sequence length="287" mass="31894">MGLNNRIHASARLTIVEGTAHQAHGARVARSGNGLAGAPHRSNLEARDEWRKKVGLKSRNNNEIDIESTIIGYHFWLGSYSITGISITQSVGPMAKISSNTACNNVQHLKVSASRMKNDFVHVAPSTGLTVCHSVTPIINDILDYLGANFTQNSRNIVFQSWNCFTLWATASIFSGVRTVRALGPLLSSTNIPFSRTFLTNLRIAPSVGALSRPILQFRRHSTDFENKFLKFQNALQEKTCCFVPRTIKNEQVNKSVHWFAGNEDDISVLFIHKPVDYASLVTKRML</sequence>
<evidence type="ECO:0000313" key="1">
    <source>
        <dbReference type="EMBL" id="EGI61418.1"/>
    </source>
</evidence>
<evidence type="ECO:0000313" key="2">
    <source>
        <dbReference type="Proteomes" id="UP000007755"/>
    </source>
</evidence>
<gene>
    <name evidence="1" type="ORF">G5I_10327</name>
</gene>
<accession>F4WWL2</accession>
<reference evidence="1" key="1">
    <citation type="submission" date="2011-02" db="EMBL/GenBank/DDBJ databases">
        <title>The genome of the leaf-cutting ant Acromyrmex echinatior suggests key adaptations to social evolution and fungus farming.</title>
        <authorList>
            <person name="Nygaard S."/>
            <person name="Zhang G."/>
        </authorList>
    </citation>
    <scope>NUCLEOTIDE SEQUENCE</scope>
</reference>
<name>F4WWL2_ACREC</name>
<dbReference type="EMBL" id="GL888409">
    <property type="protein sequence ID" value="EGI61418.1"/>
    <property type="molecule type" value="Genomic_DNA"/>
</dbReference>
<protein>
    <submittedName>
        <fullName evidence="1">Uncharacterized protein</fullName>
    </submittedName>
</protein>
<proteinExistence type="predicted"/>